<keyword evidence="4" id="KW-1185">Reference proteome</keyword>
<proteinExistence type="predicted"/>
<evidence type="ECO:0000256" key="1">
    <source>
        <dbReference type="SAM" id="MobiDB-lite"/>
    </source>
</evidence>
<feature type="compositionally biased region" description="Basic residues" evidence="1">
    <location>
        <begin position="240"/>
        <end position="256"/>
    </location>
</feature>
<feature type="signal peptide" evidence="2">
    <location>
        <begin position="1"/>
        <end position="28"/>
    </location>
</feature>
<protein>
    <submittedName>
        <fullName evidence="3">Uncharacterized protein</fullName>
    </submittedName>
</protein>
<reference evidence="3" key="1">
    <citation type="submission" date="2021-02" db="EMBL/GenBank/DDBJ databases">
        <authorList>
            <person name="Dougan E. K."/>
            <person name="Rhodes N."/>
            <person name="Thang M."/>
            <person name="Chan C."/>
        </authorList>
    </citation>
    <scope>NUCLEOTIDE SEQUENCE</scope>
</reference>
<keyword evidence="2" id="KW-0732">Signal</keyword>
<accession>A0A812X8I5</accession>
<gene>
    <name evidence="3" type="ORF">SNEC2469_LOCUS20723</name>
</gene>
<evidence type="ECO:0000313" key="4">
    <source>
        <dbReference type="Proteomes" id="UP000601435"/>
    </source>
</evidence>
<organism evidence="3 4">
    <name type="scientific">Symbiodinium necroappetens</name>
    <dbReference type="NCBI Taxonomy" id="1628268"/>
    <lineage>
        <taxon>Eukaryota</taxon>
        <taxon>Sar</taxon>
        <taxon>Alveolata</taxon>
        <taxon>Dinophyceae</taxon>
        <taxon>Suessiales</taxon>
        <taxon>Symbiodiniaceae</taxon>
        <taxon>Symbiodinium</taxon>
    </lineage>
</organism>
<comment type="caution">
    <text evidence="3">The sequence shown here is derived from an EMBL/GenBank/DDBJ whole genome shotgun (WGS) entry which is preliminary data.</text>
</comment>
<evidence type="ECO:0000313" key="3">
    <source>
        <dbReference type="EMBL" id="CAE7718883.1"/>
    </source>
</evidence>
<feature type="compositionally biased region" description="Polar residues" evidence="1">
    <location>
        <begin position="215"/>
        <end position="227"/>
    </location>
</feature>
<dbReference type="Proteomes" id="UP000601435">
    <property type="component" value="Unassembled WGS sequence"/>
</dbReference>
<evidence type="ECO:0000256" key="2">
    <source>
        <dbReference type="SAM" id="SignalP"/>
    </source>
</evidence>
<feature type="region of interest" description="Disordered" evidence="1">
    <location>
        <begin position="184"/>
        <end position="290"/>
    </location>
</feature>
<sequence length="1574" mass="171088">MVFWKVWVPWTLLLFLGFWLLWVGSGDGETFQITAVAQAPAQGPTPPPSSPRINGSKRSTAGLFRDPVAVAADQSVQQLAQSQANALDKLGKRINGNLRAKHSLQEAATAWLGKIGQHLAEAIAALQQASVNLEASAQEQVDKALGGMGPIWNQAQEAEVLRLAACLRAFSAVGGGEAAIAGASSTGDAGGPGTSSFAAPGSAMTRSPLGEADGSTLSTPARSSTSGEAMDISNPDLSAKRRWNQRGNRHPRPSKSPRRELDLSAEPWPRVATGLTPDRPQRPRPSADEEELIPAVATPPYTWASAWCHISRHCWELGAEHVGHVATSDPQEQVLPVLHLIADPEQVVTEGERLWEALQQSIQQLESDADTGRFVEQLTLWLEAVRERPLALPSVRQGLLTLAHAVSGNIYSVDGFGPSTAQEWLFPAELLAQEIPLVGLLPTTWDSMALRVLVTMPCPMRRVPEAQPLPLPAISLALDPPSLFSGALPQVASRWRDLRGIAFEGVHGRLDLPQHIDVVQDTVTFRSGDCFRIDTEHDHSAVSEYARLEDVDLETAEASLQPATTDVSSSSRPWPTFAGLLGCLLLSACQSRPWCWTIGVVSSVAMHRPGGFPWPVPPHERVFRLPNIDDHVQVLYYSPFLGIGNFPAYWAAPDTAHSTAWAQFLNDDAAWATDFFPVWPGLHFNALAFVPVGNDRATVTVILHYRGFGRAALMPRTVTDSWLQSFASQQVSADVEDIFLPHALEAWRFYDVPPPDYRLRNGDVIYLRDRVWGRDPLEVEDPWDIQTSGTGQHAPWAIGFRLDSDTVVDILQPGQRPTLATIPAGETWAPVQCTFSGEFHLRYPGMWTPVQWSASSVPQLMLINGVAAEANVVVARAVPRHVGRESLAACTGLVRDSVVLGGVPSASLDAGVEIRNGDVVFGEPAPRSAASPTHLLRWWLLMPLVRGHARALSFALCSLLFYTADAMQQPLAFSFNAYRVGRFPWREDDPETDIATLSSHDTVDTVYLSPFSGPGQVVTLPTTFSVSAWSAALVLQDPDWGATACPVWPTVSAGAMVAVPRPPTRDLVCVHVTSHLEHFALCIPRVTSVAWLVGALRTARVLDVLSLRIPPALGQSSGDSQDEIAWRPGDLIVALPPDAFTGLFQTPVFTRAEQLRHCAIWSLDFCLAAKSDAVVWQPDTRPLLTTVPRGSRWSALDATFEGAFSDRYPGSWAPVPWIAEDRPHLVQIAASDRFVHVVVETPAACFCTAVHMHTDRLQLRADLPSFQGQPRVLSIPDEELQQGTTLRDGDVVIEIPSSSYHLRPMRLGLLGSLFIASSHRWLWFGSLGVIYSLQCQVLPCGASNSDAPSPDSSEARTIRSRLGRGRRRLLRQATPTVEVIRGRLWFLSLLLSHNLPLPLAVAKEVKEDYGLPDWLHYRAPQEALSAASWALPFVLEAGGSARTWIPALSGCLPDLHLISPGAPLAAHVFCVDSRENRYPLVTAHLGGPDATGPPFGWHWHPSIAATSPTRLRDGDVLVVDPTAERIWDPLAGVPPAIALDKLAVSASLLLTGRPLVGLLLLVGLPAVEITGKNP</sequence>
<feature type="region of interest" description="Disordered" evidence="1">
    <location>
        <begin position="38"/>
        <end position="58"/>
    </location>
</feature>
<dbReference type="EMBL" id="CAJNJA010036308">
    <property type="protein sequence ID" value="CAE7718883.1"/>
    <property type="molecule type" value="Genomic_DNA"/>
</dbReference>
<name>A0A812X8I5_9DINO</name>
<feature type="chain" id="PRO_5032351075" evidence="2">
    <location>
        <begin position="29"/>
        <end position="1574"/>
    </location>
</feature>